<dbReference type="InterPro" id="IPR003439">
    <property type="entry name" value="ABC_transporter-like_ATP-bd"/>
</dbReference>
<feature type="transmembrane region" description="Helical" evidence="13">
    <location>
        <begin position="312"/>
        <end position="331"/>
    </location>
</feature>
<dbReference type="Gene3D" id="3.40.50.720">
    <property type="entry name" value="NAD(P)-binding Rossmann-like Domain"/>
    <property type="match status" value="1"/>
</dbReference>
<dbReference type="InterPro" id="IPR044746">
    <property type="entry name" value="ABCC_6TM_D1"/>
</dbReference>
<dbReference type="InterPro" id="IPR036640">
    <property type="entry name" value="ABC1_TM_sf"/>
</dbReference>
<dbReference type="InterPro" id="IPR011527">
    <property type="entry name" value="ABC1_TM_dom"/>
</dbReference>
<dbReference type="InterPro" id="IPR050173">
    <property type="entry name" value="ABC_transporter_C-like"/>
</dbReference>
<evidence type="ECO:0000256" key="9">
    <source>
        <dbReference type="ARBA" id="ARBA00022967"/>
    </source>
</evidence>
<evidence type="ECO:0000256" key="4">
    <source>
        <dbReference type="ARBA" id="ARBA00022448"/>
    </source>
</evidence>
<dbReference type="CDD" id="cd18580">
    <property type="entry name" value="ABC_6TM_ABCC_D2"/>
    <property type="match status" value="1"/>
</dbReference>
<comment type="catalytic activity">
    <reaction evidence="12">
        <text>ATP + H2O + xenobioticSide 1 = ADP + phosphate + xenobioticSide 2.</text>
        <dbReference type="EC" id="7.6.2.2"/>
    </reaction>
</comment>
<name>A0A5N6PGH5_9ASTR</name>
<dbReference type="InterPro" id="IPR044726">
    <property type="entry name" value="ABCC_6TM_D2"/>
</dbReference>
<comment type="subcellular location">
    <subcellularLocation>
        <location evidence="1">Membrane</location>
        <topology evidence="1">Multi-pass membrane protein</topology>
    </subcellularLocation>
</comment>
<evidence type="ECO:0000256" key="2">
    <source>
        <dbReference type="ARBA" id="ARBA00009726"/>
    </source>
</evidence>
<dbReference type="SUPFAM" id="SSF52540">
    <property type="entry name" value="P-loop containing nucleoside triphosphate hydrolases"/>
    <property type="match status" value="2"/>
</dbReference>
<evidence type="ECO:0000256" key="11">
    <source>
        <dbReference type="ARBA" id="ARBA00023136"/>
    </source>
</evidence>
<feature type="transmembrane region" description="Helical" evidence="13">
    <location>
        <begin position="7"/>
        <end position="30"/>
    </location>
</feature>
<dbReference type="Proteomes" id="UP000326396">
    <property type="component" value="Linkage Group LG12"/>
</dbReference>
<dbReference type="GO" id="GO:0016887">
    <property type="term" value="F:ATP hydrolysis activity"/>
    <property type="evidence" value="ECO:0007669"/>
    <property type="project" value="InterPro"/>
</dbReference>
<protein>
    <recommendedName>
        <fullName evidence="3">ABC-type xenobiotic transporter</fullName>
        <ecNumber evidence="3">7.6.2.2</ecNumber>
    </recommendedName>
</protein>
<accession>A0A5N6PGH5</accession>
<feature type="domain" description="ABC transporter" evidence="14">
    <location>
        <begin position="512"/>
        <end position="735"/>
    </location>
</feature>
<dbReference type="GO" id="GO:0016020">
    <property type="term" value="C:membrane"/>
    <property type="evidence" value="ECO:0007669"/>
    <property type="project" value="UniProtKB-SubCell"/>
</dbReference>
<dbReference type="PANTHER" id="PTHR24223">
    <property type="entry name" value="ATP-BINDING CASSETTE SUB-FAMILY C"/>
    <property type="match status" value="1"/>
</dbReference>
<dbReference type="Gene3D" id="1.20.1560.10">
    <property type="entry name" value="ABC transporter type 1, transmembrane domain"/>
    <property type="match status" value="2"/>
</dbReference>
<dbReference type="OrthoDB" id="6500128at2759"/>
<dbReference type="InterPro" id="IPR036291">
    <property type="entry name" value="NAD(P)-bd_dom_sf"/>
</dbReference>
<dbReference type="Gene3D" id="3.40.50.300">
    <property type="entry name" value="P-loop containing nucleotide triphosphate hydrolases"/>
    <property type="match status" value="2"/>
</dbReference>
<evidence type="ECO:0000256" key="10">
    <source>
        <dbReference type="ARBA" id="ARBA00022989"/>
    </source>
</evidence>
<dbReference type="CDD" id="cd18579">
    <property type="entry name" value="ABC_6TM_ABCC_D1"/>
    <property type="match status" value="1"/>
</dbReference>
<evidence type="ECO:0000259" key="15">
    <source>
        <dbReference type="PROSITE" id="PS50929"/>
    </source>
</evidence>
<feature type="transmembrane region" description="Helical" evidence="13">
    <location>
        <begin position="198"/>
        <end position="215"/>
    </location>
</feature>
<dbReference type="PANTHER" id="PTHR24223:SF458">
    <property type="entry name" value="ABC-TYPE XENOBIOTIC TRANSPORTER"/>
    <property type="match status" value="1"/>
</dbReference>
<evidence type="ECO:0000259" key="14">
    <source>
        <dbReference type="PROSITE" id="PS50893"/>
    </source>
</evidence>
<keyword evidence="4" id="KW-0813">Transport</keyword>
<evidence type="ECO:0000256" key="6">
    <source>
        <dbReference type="ARBA" id="ARBA00022737"/>
    </source>
</evidence>
<dbReference type="SMART" id="SM00382">
    <property type="entry name" value="AAA"/>
    <property type="match status" value="2"/>
</dbReference>
<dbReference type="FunFam" id="1.20.1560.10:FF:000003">
    <property type="entry name" value="ABC transporter C family member 10"/>
    <property type="match status" value="1"/>
</dbReference>
<reference evidence="16 17" key="1">
    <citation type="submission" date="2019-05" db="EMBL/GenBank/DDBJ databases">
        <title>Mikania micrantha, genome provides insights into the molecular mechanism of rapid growth.</title>
        <authorList>
            <person name="Liu B."/>
        </authorList>
    </citation>
    <scope>NUCLEOTIDE SEQUENCE [LARGE SCALE GENOMIC DNA]</scope>
    <source>
        <strain evidence="16">NLD-2019</strain>
        <tissue evidence="16">Leaf</tissue>
    </source>
</reference>
<evidence type="ECO:0000256" key="3">
    <source>
        <dbReference type="ARBA" id="ARBA00012191"/>
    </source>
</evidence>
<feature type="transmembrane region" description="Helical" evidence="13">
    <location>
        <begin position="1027"/>
        <end position="1051"/>
    </location>
</feature>
<dbReference type="InterPro" id="IPR017871">
    <property type="entry name" value="ABC_transporter-like_CS"/>
</dbReference>
<proteinExistence type="inferred from homology"/>
<dbReference type="PROSITE" id="PS00211">
    <property type="entry name" value="ABC_TRANSPORTER_1"/>
    <property type="match status" value="1"/>
</dbReference>
<comment type="caution">
    <text evidence="16">The sequence shown here is derived from an EMBL/GenBank/DDBJ whole genome shotgun (WGS) entry which is preliminary data.</text>
</comment>
<evidence type="ECO:0000313" key="16">
    <source>
        <dbReference type="EMBL" id="KAD6453804.1"/>
    </source>
</evidence>
<dbReference type="EMBL" id="SZYD01000004">
    <property type="protein sequence ID" value="KAD6453804.1"/>
    <property type="molecule type" value="Genomic_DNA"/>
</dbReference>
<evidence type="ECO:0000256" key="5">
    <source>
        <dbReference type="ARBA" id="ARBA00022692"/>
    </source>
</evidence>
<dbReference type="Pfam" id="PF00664">
    <property type="entry name" value="ABC_membrane"/>
    <property type="match status" value="2"/>
</dbReference>
<dbReference type="GO" id="GO:0008559">
    <property type="term" value="F:ABC-type xenobiotic transporter activity"/>
    <property type="evidence" value="ECO:0007669"/>
    <property type="project" value="UniProtKB-EC"/>
</dbReference>
<dbReference type="FunFam" id="1.20.1560.10:FF:000002">
    <property type="entry name" value="ABC transporter C family member 5"/>
    <property type="match status" value="1"/>
</dbReference>
<dbReference type="Pfam" id="PF00005">
    <property type="entry name" value="ABC_tran"/>
    <property type="match status" value="2"/>
</dbReference>
<evidence type="ECO:0000256" key="1">
    <source>
        <dbReference type="ARBA" id="ARBA00004141"/>
    </source>
</evidence>
<dbReference type="SUPFAM" id="SSF90123">
    <property type="entry name" value="ABC transporter transmembrane region"/>
    <property type="match status" value="2"/>
</dbReference>
<gene>
    <name evidence="16" type="ORF">E3N88_08510</name>
</gene>
<feature type="transmembrane region" description="Helical" evidence="13">
    <location>
        <begin position="337"/>
        <end position="358"/>
    </location>
</feature>
<organism evidence="16 17">
    <name type="scientific">Mikania micrantha</name>
    <name type="common">bitter vine</name>
    <dbReference type="NCBI Taxonomy" id="192012"/>
    <lineage>
        <taxon>Eukaryota</taxon>
        <taxon>Viridiplantae</taxon>
        <taxon>Streptophyta</taxon>
        <taxon>Embryophyta</taxon>
        <taxon>Tracheophyta</taxon>
        <taxon>Spermatophyta</taxon>
        <taxon>Magnoliopsida</taxon>
        <taxon>eudicotyledons</taxon>
        <taxon>Gunneridae</taxon>
        <taxon>Pentapetalae</taxon>
        <taxon>asterids</taxon>
        <taxon>campanulids</taxon>
        <taxon>Asterales</taxon>
        <taxon>Asteraceae</taxon>
        <taxon>Asteroideae</taxon>
        <taxon>Heliantheae alliance</taxon>
        <taxon>Eupatorieae</taxon>
        <taxon>Mikania</taxon>
    </lineage>
</organism>
<sequence>MEEIDNFLLFHGFSALTNLGFLILVFIIWVCKRINIKGLEGPKQMSNNQIHSLAVQLLVLDASSSVIGLFLCYVGFSVKNEGDTMSHVVYEPLLDGRSSLVSDRINAKREDDTNQTTTPSATGNIFSRLTFYWIQPLISVGYKKRLDLDDVPQLDSLNNAKRSLSVLRNKLELVKTKSCKMNSFSLAKAVMLTAWRDIVTTGLLSLLSTLASYVGPFLIDTFVKYLNGPQDLNEGFLLVSAFFVAKIVECLAQRHCDFKLQKAGIKVRAALVAMIYHKGLTLSSQSKQGQSNGEIINFMAVDADRISDFSKYMHSTWLIIVQVGLALAILYKNIGISSLATLVATIVVMISNIPLGSLQEKFQEKLMQCKDKRMKTTSEILKNMRILKLYGWEMKFLSRIDDIRSDEARWLYDFLFTMAVICCAFWVAPTLVAIATFATCMLVGSPLDSGKVLSALATFKNLQESVFNLPDTVSMIVQTKVSLDRVASFLSLPELDSDLVEIVPKGCSNTSVEIVDGNFSWEVASCNPTVTDINLTVFDNMKVAVCGPVGSGKSSLLSCMLGEVPKLSGKVKLSGTKAYVGQSPWIQSGTVEQNILFGKAMDKERYEKVLEACDLKKDLEVLSFGDQTVIGERGINLSGGQKQRIQIARALYQDADIYLFDDPFSAVDAITGNHLFKEGMMNFLESKTVIYVTHQVDFLPVADLILVLKDGRIAQAGKYDDIIKLKSDFLELVGAHKEALLEIDYVSENQGNGTFENRIQDEGQNGNLLQMEVKKRQLVEEEERERGKVASSVYWKYLTTAYKGVLTPLVLLAQVMFESTQISSNYWLAWASSTSEGNEARVSGFEFIMVYVAFGIGCSFCILARSLLLMKAGYETANQLFYKMHFCIFRAPMSFFDANPSGRILSRVSTDQTEVDLTIPYLIGPFAYVVIQLLGIILVMSLGAWPVFLVFLPVVGICIWLQQYYLPSARELARLVGVCKAPIIQHFSETISGSTTIRSFDQKQRFQETCFKLIDNYSRPKFHVAAALAWLGLRLDMLSSFLFAFLLIFLVSVPEGTIDPSTAGLAVTYGLNLNMLQAWAIQKLCRLEIQFISVERIFQYSSIPSEPPLVIDSNRPDHLWPSHGKVDIHHLQVRYAVHMPFVLRGITCTFHGGTKTGIVGRTGSGKSTLIQTLFRIVEPTCGEILIDGINISSIGLHDLRSRLSIIPQDPTMFNGTVRSNMDPLEDYTDDQIWEALDKCQIGDEVRNKEGKLDATVTENGDNWSMGQRQLICLGRVLLKKTKILVLDEATASVDTATDNMIQKTLRQHFSDSTVVAIAHRITSVVKSDMVLVLNNGLIEEYDSPTTLLENKSSSFSQLVAEYMTGDNGNRRIRYVPTSKKGCSQPHPYPIQHQQMGSPVSISPATFTGPIHFTRATIFKPSISFFTNPNFASKRILSSSSSSSSSSSMASSPLKVYASSSTGAANQEVDGSYSTNVGATDLLIVGPGVLGRLVAENWRKEHPGCQITGETITADHHDELIKMGINPTLKGVIRDRKFPYVIFCAPPSRSSDYVSDVGDAASLWNGEGSFLFTSSSAPYDRYDNGDCYEDSPVVPIGKSPRTDIILKAEQKVLEASGCVLRLAGLYISFYRGMHLYYLKQGTIEANPHHLVNLIHYEDAASLSVAILKKKLRGRLFLGCDNHPVSRQEVMDLVARSGKFDNTFIGFTGTDGVLGKKLNNLRTREEIGWEPKYKSFAHCLGVAE</sequence>
<dbReference type="GO" id="GO:0005524">
    <property type="term" value="F:ATP binding"/>
    <property type="evidence" value="ECO:0007669"/>
    <property type="project" value="UniProtKB-KW"/>
</dbReference>
<evidence type="ECO:0000256" key="8">
    <source>
        <dbReference type="ARBA" id="ARBA00022840"/>
    </source>
</evidence>
<dbReference type="PROSITE" id="PS50929">
    <property type="entry name" value="ABC_TM1F"/>
    <property type="match status" value="2"/>
</dbReference>
<feature type="transmembrane region" description="Helical" evidence="13">
    <location>
        <begin position="235"/>
        <end position="252"/>
    </location>
</feature>
<feature type="domain" description="ABC transmembrane type-1" evidence="15">
    <location>
        <begin position="809"/>
        <end position="1075"/>
    </location>
</feature>
<dbReference type="FunFam" id="3.40.50.300:FF:000508">
    <property type="entry name" value="ABC transporter C family member 5"/>
    <property type="match status" value="1"/>
</dbReference>
<keyword evidence="9" id="KW-1278">Translocase</keyword>
<keyword evidence="8" id="KW-0067">ATP-binding</keyword>
<keyword evidence="5 13" id="KW-0812">Transmembrane</keyword>
<dbReference type="FunFam" id="3.40.50.300:FF:000169">
    <property type="entry name" value="ABC transporter C family member 3"/>
    <property type="match status" value="1"/>
</dbReference>
<dbReference type="CDD" id="cd03244">
    <property type="entry name" value="ABCC_MRP_domain2"/>
    <property type="match status" value="1"/>
</dbReference>
<comment type="similarity">
    <text evidence="2">Belongs to the ABC transporter superfamily. ABCC family. Conjugate transporter (TC 3.A.1.208) subfamily.</text>
</comment>
<dbReference type="SUPFAM" id="SSF51735">
    <property type="entry name" value="NAD(P)-binding Rossmann-fold domains"/>
    <property type="match status" value="1"/>
</dbReference>
<dbReference type="EC" id="7.6.2.2" evidence="3"/>
<keyword evidence="11 13" id="KW-0472">Membrane</keyword>
<dbReference type="InterPro" id="IPR003593">
    <property type="entry name" value="AAA+_ATPase"/>
</dbReference>
<evidence type="ECO:0000313" key="17">
    <source>
        <dbReference type="Proteomes" id="UP000326396"/>
    </source>
</evidence>
<dbReference type="PROSITE" id="PS50893">
    <property type="entry name" value="ABC_TRANSPORTER_2"/>
    <property type="match status" value="2"/>
</dbReference>
<keyword evidence="6" id="KW-0677">Repeat</keyword>
<feature type="transmembrane region" description="Helical" evidence="13">
    <location>
        <begin position="918"/>
        <end position="940"/>
    </location>
</feature>
<keyword evidence="7" id="KW-0547">Nucleotide-binding</keyword>
<evidence type="ECO:0000256" key="12">
    <source>
        <dbReference type="ARBA" id="ARBA00034018"/>
    </source>
</evidence>
<evidence type="ECO:0000256" key="7">
    <source>
        <dbReference type="ARBA" id="ARBA00022741"/>
    </source>
</evidence>
<dbReference type="InterPro" id="IPR027417">
    <property type="entry name" value="P-loop_NTPase"/>
</dbReference>
<evidence type="ECO:0000256" key="13">
    <source>
        <dbReference type="SAM" id="Phobius"/>
    </source>
</evidence>
<feature type="domain" description="ABC transmembrane type-1" evidence="15">
    <location>
        <begin position="203"/>
        <end position="478"/>
    </location>
</feature>
<dbReference type="CDD" id="cd03250">
    <property type="entry name" value="ABCC_MRP_domain1"/>
    <property type="match status" value="1"/>
</dbReference>
<feature type="transmembrane region" description="Helical" evidence="13">
    <location>
        <begin position="50"/>
        <end position="76"/>
    </location>
</feature>
<keyword evidence="17" id="KW-1185">Reference proteome</keyword>
<keyword evidence="10 13" id="KW-1133">Transmembrane helix</keyword>
<feature type="domain" description="ABC transporter" evidence="14">
    <location>
        <begin position="1128"/>
        <end position="1360"/>
    </location>
</feature>
<feature type="transmembrane region" description="Helical" evidence="13">
    <location>
        <begin position="414"/>
        <end position="438"/>
    </location>
</feature>
<feature type="transmembrane region" description="Helical" evidence="13">
    <location>
        <begin position="947"/>
        <end position="966"/>
    </location>
</feature>
<feature type="transmembrane region" description="Helical" evidence="13">
    <location>
        <begin position="848"/>
        <end position="868"/>
    </location>
</feature>